<comment type="caution">
    <text evidence="3">The sequence shown here is derived from an EMBL/GenBank/DDBJ whole genome shotgun (WGS) entry which is preliminary data.</text>
</comment>
<organism evidence="3">
    <name type="scientific">Bacteroides intestinalis</name>
    <dbReference type="NCBI Taxonomy" id="329854"/>
    <lineage>
        <taxon>Bacteria</taxon>
        <taxon>Pseudomonadati</taxon>
        <taxon>Bacteroidota</taxon>
        <taxon>Bacteroidia</taxon>
        <taxon>Bacteroidales</taxon>
        <taxon>Bacteroidaceae</taxon>
        <taxon>Bacteroides</taxon>
    </lineage>
</organism>
<dbReference type="CDD" id="cd04335">
    <property type="entry name" value="PrdX_deacylase"/>
    <property type="match status" value="1"/>
</dbReference>
<dbReference type="InterPro" id="IPR007214">
    <property type="entry name" value="YbaK/aa-tRNA-synth-assoc-dom"/>
</dbReference>
<protein>
    <submittedName>
        <fullName evidence="3">YbaK/proline--tRNA ligase associated domain protein</fullName>
    </submittedName>
</protein>
<dbReference type="InterPro" id="IPR040285">
    <property type="entry name" value="ProX/PRXD1"/>
</dbReference>
<gene>
    <name evidence="3" type="ORF">HMPREF2531_04968</name>
</gene>
<dbReference type="SUPFAM" id="SSF55826">
    <property type="entry name" value="YbaK/ProRS associated domain"/>
    <property type="match status" value="1"/>
</dbReference>
<accession>A0A139KQ09</accession>
<comment type="similarity">
    <text evidence="1">Belongs to the PRORSD1 family.</text>
</comment>
<sequence length="179" mass="20251">MHISKKSKRPKNEKLPMKQEIYNTLDRLGIDYTRLEHPSIMTMEEGMTIAQKLGVSPCKNLFLVNKQKEYFLLLLSGNKKLSAKSIAKQIGSSHLSFASDEDMKTLLFTTPGAVSILGLIYDKKNKVKLLIDKDIIQADYIGCHPCENTCSLKIRTKDILEVLLPAINHADFEEINTEL</sequence>
<proteinExistence type="inferred from homology"/>
<dbReference type="Gene3D" id="3.90.960.10">
    <property type="entry name" value="YbaK/aminoacyl-tRNA synthetase-associated domain"/>
    <property type="match status" value="1"/>
</dbReference>
<evidence type="ECO:0000313" key="3">
    <source>
        <dbReference type="EMBL" id="KXT41263.1"/>
    </source>
</evidence>
<name>A0A139KQ09_9BACE</name>
<dbReference type="InterPro" id="IPR036754">
    <property type="entry name" value="YbaK/aa-tRNA-synt-asso_dom_sf"/>
</dbReference>
<dbReference type="Pfam" id="PF04073">
    <property type="entry name" value="tRNA_edit"/>
    <property type="match status" value="1"/>
</dbReference>
<dbReference type="GO" id="GO:0016874">
    <property type="term" value="F:ligase activity"/>
    <property type="evidence" value="ECO:0007669"/>
    <property type="project" value="UniProtKB-KW"/>
</dbReference>
<dbReference type="PANTHER" id="PTHR31423:SF3">
    <property type="entry name" value="PROLYL-TRNA SYNTHETASE ASSOCIATED DOMAIN-CONTAINING PROTEIN 1-RELATED"/>
    <property type="match status" value="1"/>
</dbReference>
<feature type="domain" description="YbaK/aminoacyl-tRNA synthetase-associated" evidence="2">
    <location>
        <begin position="37"/>
        <end position="160"/>
    </location>
</feature>
<dbReference type="AlphaFoldDB" id="A0A139KQ09"/>
<reference evidence="3 4" key="1">
    <citation type="submission" date="2016-02" db="EMBL/GenBank/DDBJ databases">
        <authorList>
            <person name="Wen L."/>
            <person name="He K."/>
            <person name="Yang H."/>
        </authorList>
    </citation>
    <scope>NUCLEOTIDE SEQUENCE [LARGE SCALE GENOMIC DNA]</scope>
    <source>
        <strain evidence="3 4">KLE1704</strain>
    </source>
</reference>
<dbReference type="GO" id="GO:0002161">
    <property type="term" value="F:aminoacyl-tRNA deacylase activity"/>
    <property type="evidence" value="ECO:0007669"/>
    <property type="project" value="InterPro"/>
</dbReference>
<evidence type="ECO:0000313" key="4">
    <source>
        <dbReference type="Proteomes" id="UP000070319"/>
    </source>
</evidence>
<dbReference type="PANTHER" id="PTHR31423">
    <property type="entry name" value="YBAK DOMAIN-CONTAINING PROTEIN"/>
    <property type="match status" value="1"/>
</dbReference>
<dbReference type="EMBL" id="LTDF01000172">
    <property type="protein sequence ID" value="KXT41263.1"/>
    <property type="molecule type" value="Genomic_DNA"/>
</dbReference>
<keyword evidence="3" id="KW-0436">Ligase</keyword>
<dbReference type="Proteomes" id="UP000070319">
    <property type="component" value="Unassembled WGS sequence"/>
</dbReference>
<evidence type="ECO:0000259" key="2">
    <source>
        <dbReference type="Pfam" id="PF04073"/>
    </source>
</evidence>
<evidence type="ECO:0000256" key="1">
    <source>
        <dbReference type="ARBA" id="ARBA00010201"/>
    </source>
</evidence>
<dbReference type="PATRIC" id="fig|329854.7.peg.5040"/>